<gene>
    <name evidence="2" type="ORF">CRG98_034496</name>
</gene>
<keyword evidence="3" id="KW-1185">Reference proteome</keyword>
<organism evidence="2 3">
    <name type="scientific">Punica granatum</name>
    <name type="common">Pomegranate</name>
    <dbReference type="NCBI Taxonomy" id="22663"/>
    <lineage>
        <taxon>Eukaryota</taxon>
        <taxon>Viridiplantae</taxon>
        <taxon>Streptophyta</taxon>
        <taxon>Embryophyta</taxon>
        <taxon>Tracheophyta</taxon>
        <taxon>Spermatophyta</taxon>
        <taxon>Magnoliopsida</taxon>
        <taxon>eudicotyledons</taxon>
        <taxon>Gunneridae</taxon>
        <taxon>Pentapetalae</taxon>
        <taxon>rosids</taxon>
        <taxon>malvids</taxon>
        <taxon>Myrtales</taxon>
        <taxon>Lythraceae</taxon>
        <taxon>Punica</taxon>
    </lineage>
</organism>
<sequence length="196" mass="22268">MEEDREVPMILGRPFLKTDIKGISPLICTHRIRLKAECKPQRQLNPTLKKIVKKEVLKLLDADGYSSYNQIHIAPEDQEKTTFTCPYGTFAFRRMPFDLSNAPATFQSCLQAFNLLKEKLTSTSMIVAPNWELPFGLMCDASDYVVGAVLGQRRDPPIKEKFPDEQLHAVKIQGLPWYADIVNYMVSKITPYGLSS</sequence>
<dbReference type="Gene3D" id="3.10.10.10">
    <property type="entry name" value="HIV Type 1 Reverse Transcriptase, subunit A, domain 1"/>
    <property type="match status" value="1"/>
</dbReference>
<dbReference type="InterPro" id="IPR043128">
    <property type="entry name" value="Rev_trsase/Diguanyl_cyclase"/>
</dbReference>
<dbReference type="EMBL" id="PGOL01002778">
    <property type="protein sequence ID" value="PKI45112.1"/>
    <property type="molecule type" value="Genomic_DNA"/>
</dbReference>
<comment type="caution">
    <text evidence="2">The sequence shown here is derived from an EMBL/GenBank/DDBJ whole genome shotgun (WGS) entry which is preliminary data.</text>
</comment>
<reference evidence="2 3" key="1">
    <citation type="submission" date="2017-11" db="EMBL/GenBank/DDBJ databases">
        <title>De-novo sequencing of pomegranate (Punica granatum L.) genome.</title>
        <authorList>
            <person name="Akparov Z."/>
            <person name="Amiraslanov A."/>
            <person name="Hajiyeva S."/>
            <person name="Abbasov M."/>
            <person name="Kaur K."/>
            <person name="Hamwieh A."/>
            <person name="Solovyev V."/>
            <person name="Salamov A."/>
            <person name="Braich B."/>
            <person name="Kosarev P."/>
            <person name="Mahmoud A."/>
            <person name="Hajiyev E."/>
            <person name="Babayeva S."/>
            <person name="Izzatullayeva V."/>
            <person name="Mammadov A."/>
            <person name="Mammadov A."/>
            <person name="Sharifova S."/>
            <person name="Ojaghi J."/>
            <person name="Eynullazada K."/>
            <person name="Bayramov B."/>
            <person name="Abdulazimova A."/>
            <person name="Shahmuradov I."/>
        </authorList>
    </citation>
    <scope>NUCLEOTIDE SEQUENCE [LARGE SCALE GENOMIC DNA]</scope>
    <source>
        <strain evidence="3">cv. AG2017</strain>
        <tissue evidence="2">Leaf</tissue>
    </source>
</reference>
<dbReference type="PANTHER" id="PTHR24559">
    <property type="entry name" value="TRANSPOSON TY3-I GAG-POL POLYPROTEIN"/>
    <property type="match status" value="1"/>
</dbReference>
<evidence type="ECO:0000313" key="3">
    <source>
        <dbReference type="Proteomes" id="UP000233551"/>
    </source>
</evidence>
<name>A0A2I0IM85_PUNGR</name>
<evidence type="ECO:0000259" key="1">
    <source>
        <dbReference type="Pfam" id="PF17919"/>
    </source>
</evidence>
<dbReference type="STRING" id="22663.A0A2I0IM85"/>
<dbReference type="InterPro" id="IPR041577">
    <property type="entry name" value="RT_RNaseH_2"/>
</dbReference>
<dbReference type="Pfam" id="PF17919">
    <property type="entry name" value="RT_RNaseH_2"/>
    <property type="match status" value="1"/>
</dbReference>
<feature type="domain" description="Reverse transcriptase/retrotransposon-derived protein RNase H-like" evidence="1">
    <location>
        <begin position="108"/>
        <end position="155"/>
    </location>
</feature>
<accession>A0A2I0IM85</accession>
<proteinExistence type="predicted"/>
<dbReference type="Proteomes" id="UP000233551">
    <property type="component" value="Unassembled WGS sequence"/>
</dbReference>
<protein>
    <recommendedName>
        <fullName evidence="1">Reverse transcriptase/retrotransposon-derived protein RNase H-like domain-containing protein</fullName>
    </recommendedName>
</protein>
<dbReference type="SUPFAM" id="SSF56672">
    <property type="entry name" value="DNA/RNA polymerases"/>
    <property type="match status" value="1"/>
</dbReference>
<dbReference type="InterPro" id="IPR053134">
    <property type="entry name" value="RNA-dir_DNA_polymerase"/>
</dbReference>
<dbReference type="PANTHER" id="PTHR24559:SF444">
    <property type="entry name" value="REVERSE TRANSCRIPTASE DOMAIN-CONTAINING PROTEIN"/>
    <property type="match status" value="1"/>
</dbReference>
<dbReference type="AlphaFoldDB" id="A0A2I0IM85"/>
<evidence type="ECO:0000313" key="2">
    <source>
        <dbReference type="EMBL" id="PKI45112.1"/>
    </source>
</evidence>
<dbReference type="InterPro" id="IPR043502">
    <property type="entry name" value="DNA/RNA_pol_sf"/>
</dbReference>
<dbReference type="Gene3D" id="3.30.70.270">
    <property type="match status" value="1"/>
</dbReference>